<feature type="compositionally biased region" description="Acidic residues" evidence="8">
    <location>
        <begin position="291"/>
        <end position="306"/>
    </location>
</feature>
<keyword evidence="10" id="KW-0150">Chloroplast</keyword>
<feature type="region of interest" description="Disordered" evidence="8">
    <location>
        <begin position="172"/>
        <end position="205"/>
    </location>
</feature>
<proteinExistence type="inferred from homology"/>
<feature type="zinc finger region" description="C4-type" evidence="7">
    <location>
        <begin position="230"/>
        <end position="252"/>
    </location>
</feature>
<dbReference type="HAMAP" id="MF_01395">
    <property type="entry name" value="AcetylCoA_CT_beta"/>
    <property type="match status" value="1"/>
</dbReference>
<dbReference type="SUPFAM" id="SSF52096">
    <property type="entry name" value="ClpP/crotonase"/>
    <property type="match status" value="1"/>
</dbReference>
<evidence type="ECO:0000256" key="1">
    <source>
        <dbReference type="ARBA" id="ARBA00011842"/>
    </source>
</evidence>
<comment type="similarity">
    <text evidence="7">Belongs to the AccD/PCCB family.</text>
</comment>
<dbReference type="RefSeq" id="YP_009728046.1">
    <property type="nucleotide sequence ID" value="NC_045890.1"/>
</dbReference>
<dbReference type="GO" id="GO:2001295">
    <property type="term" value="P:malonyl-CoA biosynthetic process"/>
    <property type="evidence" value="ECO:0007669"/>
    <property type="project" value="UniProtKB-UniRule"/>
</dbReference>
<dbReference type="GO" id="GO:0016743">
    <property type="term" value="F:carboxyl- or carbamoyltransferase activity"/>
    <property type="evidence" value="ECO:0007669"/>
    <property type="project" value="UniProtKB-UniRule"/>
</dbReference>
<dbReference type="Pfam" id="PF01039">
    <property type="entry name" value="Carboxyl_trans"/>
    <property type="match status" value="1"/>
</dbReference>
<dbReference type="GO" id="GO:0003989">
    <property type="term" value="F:acetyl-CoA carboxylase activity"/>
    <property type="evidence" value="ECO:0007669"/>
    <property type="project" value="InterPro"/>
</dbReference>
<feature type="region of interest" description="Disordered" evidence="8">
    <location>
        <begin position="291"/>
        <end position="339"/>
    </location>
</feature>
<reference evidence="10" key="1">
    <citation type="journal article" date="2020" name="Mitochondrial DNA Part B Resour">
        <title>The complete chloroplast genome of a medicinal plant, Wikstroemia chamaedaphne (Thymelaeaceae).</title>
        <authorList>
            <person name="Qian S.-J."/>
            <person name="Zhang Y.-H."/>
            <person name="Li G.-D."/>
        </authorList>
    </citation>
    <scope>NUCLEOTIDE SEQUENCE</scope>
</reference>
<dbReference type="PANTHER" id="PTHR42995">
    <property type="entry name" value="ACETYL-COENZYME A CARBOXYLASE CARBOXYL TRANSFERASE SUBUNIT BETA, CHLOROPLASTIC"/>
    <property type="match status" value="1"/>
</dbReference>
<dbReference type="UniPathway" id="UPA00655">
    <property type="reaction ID" value="UER00711"/>
</dbReference>
<comment type="function">
    <text evidence="7">Component of the acetyl coenzyme A carboxylase (ACC) complex. Biotin carboxylase (BC) catalyzes the carboxylation of biotin on its carrier protein (BCCP) and then the CO(2) group is transferred by the transcarboxylase to acetyl-CoA to form malonyl-CoA.</text>
</comment>
<comment type="subcellular location">
    <subcellularLocation>
        <location evidence="7">Plastid</location>
        <location evidence="7">Chloroplast stroma</location>
    </subcellularLocation>
</comment>
<keyword evidence="7" id="KW-0443">Lipid metabolism</keyword>
<evidence type="ECO:0000256" key="5">
    <source>
        <dbReference type="ARBA" id="ARBA00022833"/>
    </source>
</evidence>
<keyword evidence="7" id="KW-0479">Metal-binding</keyword>
<dbReference type="AlphaFoldDB" id="A0A6C0RT83"/>
<keyword evidence="3 7" id="KW-0547">Nucleotide-binding</keyword>
<geneLocation type="chloroplast" evidence="10"/>
<feature type="region of interest" description="Disordered" evidence="8">
    <location>
        <begin position="31"/>
        <end position="54"/>
    </location>
</feature>
<dbReference type="InterPro" id="IPR029045">
    <property type="entry name" value="ClpP/crotonase-like_dom_sf"/>
</dbReference>
<dbReference type="EMBL" id="MN563132">
    <property type="protein sequence ID" value="QIA46354.1"/>
    <property type="molecule type" value="Genomic_DNA"/>
</dbReference>
<comment type="catalytic activity">
    <reaction evidence="7">
        <text>N(6)-carboxybiotinyl-L-lysyl-[protein] + acetyl-CoA = N(6)-biotinyl-L-lysyl-[protein] + malonyl-CoA</text>
        <dbReference type="Rhea" id="RHEA:54728"/>
        <dbReference type="Rhea" id="RHEA-COMP:10505"/>
        <dbReference type="Rhea" id="RHEA-COMP:10506"/>
        <dbReference type="ChEBI" id="CHEBI:57288"/>
        <dbReference type="ChEBI" id="CHEBI:57384"/>
        <dbReference type="ChEBI" id="CHEBI:83144"/>
        <dbReference type="ChEBI" id="CHEBI:83145"/>
        <dbReference type="EC" id="2.1.3.15"/>
    </reaction>
</comment>
<protein>
    <recommendedName>
        <fullName evidence="7">Acetyl-coenzyme A carboxylase carboxyl transferase subunit beta, chloroplastic</fullName>
        <shortName evidence="7">ACCase subunit beta</shortName>
        <shortName evidence="7">Acetyl-CoA carboxylase carboxyltransferase subunit beta</shortName>
        <ecNumber evidence="7">2.1.3.15</ecNumber>
    </recommendedName>
</protein>
<dbReference type="GO" id="GO:0009317">
    <property type="term" value="C:acetyl-CoA carboxylase complex"/>
    <property type="evidence" value="ECO:0007669"/>
    <property type="project" value="InterPro"/>
</dbReference>
<organism evidence="10">
    <name type="scientific">Wikstroemia chamaedaphne</name>
    <dbReference type="NCBI Taxonomy" id="2708604"/>
    <lineage>
        <taxon>Eukaryota</taxon>
        <taxon>Viridiplantae</taxon>
        <taxon>Streptophyta</taxon>
        <taxon>Embryophyta</taxon>
        <taxon>Tracheophyta</taxon>
        <taxon>Spermatophyta</taxon>
        <taxon>Magnoliopsida</taxon>
        <taxon>eudicotyledons</taxon>
        <taxon>Gunneridae</taxon>
        <taxon>Pentapetalae</taxon>
        <taxon>rosids</taxon>
        <taxon>malvids</taxon>
        <taxon>Malvales</taxon>
        <taxon>Thymelaeaceae</taxon>
        <taxon>Wikstroemia</taxon>
    </lineage>
</organism>
<feature type="compositionally biased region" description="Basic and acidic residues" evidence="8">
    <location>
        <begin position="185"/>
        <end position="194"/>
    </location>
</feature>
<gene>
    <name evidence="7 10" type="primary">accD</name>
</gene>
<feature type="domain" description="CoA carboxyltransferase N-terminal" evidence="9">
    <location>
        <begin position="226"/>
        <end position="538"/>
    </location>
</feature>
<dbReference type="InterPro" id="IPR011762">
    <property type="entry name" value="COA_CT_N"/>
</dbReference>
<feature type="binding site" evidence="7">
    <location>
        <position position="230"/>
    </location>
    <ligand>
        <name>Zn(2+)</name>
        <dbReference type="ChEBI" id="CHEBI:29105"/>
    </ligand>
</feature>
<feature type="binding site" evidence="7">
    <location>
        <position position="249"/>
    </location>
    <ligand>
        <name>Zn(2+)</name>
        <dbReference type="ChEBI" id="CHEBI:29105"/>
    </ligand>
</feature>
<evidence type="ECO:0000256" key="8">
    <source>
        <dbReference type="SAM" id="MobiDB-lite"/>
    </source>
</evidence>
<evidence type="ECO:0000256" key="2">
    <source>
        <dbReference type="ARBA" id="ARBA00022679"/>
    </source>
</evidence>
<keyword evidence="2 7" id="KW-0808">Transferase</keyword>
<comment type="pathway">
    <text evidence="7">Lipid metabolism; malonyl-CoA biosynthesis; malonyl-CoA from acetyl-CoA: step 1/1.</text>
</comment>
<feature type="compositionally biased region" description="Low complexity" evidence="8">
    <location>
        <begin position="172"/>
        <end position="183"/>
    </location>
</feature>
<keyword evidence="7" id="KW-0275">Fatty acid biosynthesis</keyword>
<keyword evidence="7" id="KW-0444">Lipid biosynthesis</keyword>
<evidence type="ECO:0000256" key="3">
    <source>
        <dbReference type="ARBA" id="ARBA00022741"/>
    </source>
</evidence>
<evidence type="ECO:0000259" key="9">
    <source>
        <dbReference type="PROSITE" id="PS50980"/>
    </source>
</evidence>
<dbReference type="GeneID" id="43957772"/>
<feature type="binding site" evidence="7">
    <location>
        <position position="252"/>
    </location>
    <ligand>
        <name>Zn(2+)</name>
        <dbReference type="ChEBI" id="CHEBI:29105"/>
    </ligand>
</feature>
<evidence type="ECO:0000313" key="10">
    <source>
        <dbReference type="EMBL" id="QIA46354.1"/>
    </source>
</evidence>
<comment type="cofactor">
    <cofactor evidence="7">
        <name>Zn(2+)</name>
        <dbReference type="ChEBI" id="CHEBI:29105"/>
    </cofactor>
    <text evidence="7">Binds 1 zinc ion per subunit.</text>
</comment>
<feature type="compositionally biased region" description="Polar residues" evidence="8">
    <location>
        <begin position="195"/>
        <end position="205"/>
    </location>
</feature>
<dbReference type="GO" id="GO:0005524">
    <property type="term" value="F:ATP binding"/>
    <property type="evidence" value="ECO:0007669"/>
    <property type="project" value="UniProtKB-KW"/>
</dbReference>
<dbReference type="GO" id="GO:0006633">
    <property type="term" value="P:fatty acid biosynthetic process"/>
    <property type="evidence" value="ECO:0007669"/>
    <property type="project" value="UniProtKB-KW"/>
</dbReference>
<evidence type="ECO:0000256" key="7">
    <source>
        <dbReference type="HAMAP-Rule" id="MF_01395"/>
    </source>
</evidence>
<dbReference type="GO" id="GO:0008270">
    <property type="term" value="F:zinc ion binding"/>
    <property type="evidence" value="ECO:0007669"/>
    <property type="project" value="UniProtKB-UniRule"/>
</dbReference>
<comment type="subunit">
    <text evidence="7">Acetyl-CoA carboxylase is a heterohexamer composed of biotin carboxyl carrier protein, biotin carboxylase and two subunits each of ACCase subunit alpha and ACCase plastid-coded subunit beta (accD).</text>
</comment>
<evidence type="ECO:0000256" key="4">
    <source>
        <dbReference type="ARBA" id="ARBA00022771"/>
    </source>
</evidence>
<dbReference type="GO" id="GO:0009570">
    <property type="term" value="C:chloroplast stroma"/>
    <property type="evidence" value="ECO:0007669"/>
    <property type="project" value="UniProtKB-SubCell"/>
</dbReference>
<dbReference type="EC" id="2.1.3.15" evidence="7"/>
<keyword evidence="6 7" id="KW-0067">ATP-binding</keyword>
<keyword evidence="5 7" id="KW-0862">Zinc</keyword>
<keyword evidence="10" id="KW-0934">Plastid</keyword>
<sequence length="538" mass="60891">MEKFWFNSILAKGKLEYRCGLSRSMDSLGPIENPSISKDPVINDTEEDKNVQGKNSSYSSYYSTLDHLIAGKDIDIRNFISNETFFIRDSHRNTYSIYFDIENQIFEINNDHSFLSELESLFSSHSNSTSNSSWINYINSRIDSYLRSQICIDSFISGESYNSNESCITNDNSNDNQSSISNSVCDERESHSQDDNFNTKTNASDNDLTIEEESNDLNGTQKYKHLWVQCEDCYGLNYKKFLKSKMNICEYCGYHLKMNSFDRIELSIDPGTWNPMDEDMISLDPIEFDSEEVEFDSEEESDQDQEESFKDPAESDQDQEESYKEPEESDQDQEESYKDRIDSYQRKTGLTEAVQTGTGQLNGIPIAIGVMDFQFMGGSMGSVVGEKITRLIEYATNQSLPLILVCASGGARMQEGSLSLMQMAKISSALYDYQSNKKLFYVSILTSPTTGGVTASFGMLGDIIIAEPDAYIAFAGKRVIEQTLNTTVPEGSQEAEYLFDKGLFDLIVPRKLLKGVLSELFQLHDFFLLTPTPNQVEP</sequence>
<name>A0A6C0RT83_9ROSI</name>
<dbReference type="PANTHER" id="PTHR42995:SF5">
    <property type="entry name" value="ACETYL-COENZYME A CARBOXYLASE CARBOXYL TRANSFERASE SUBUNIT BETA, CHLOROPLASTIC"/>
    <property type="match status" value="1"/>
</dbReference>
<dbReference type="PRINTS" id="PR01070">
    <property type="entry name" value="ACCCTRFRASEB"/>
</dbReference>
<feature type="binding site" evidence="7">
    <location>
        <position position="233"/>
    </location>
    <ligand>
        <name>Zn(2+)</name>
        <dbReference type="ChEBI" id="CHEBI:29105"/>
    </ligand>
</feature>
<dbReference type="Gene3D" id="3.90.226.10">
    <property type="entry name" value="2-enoyl-CoA Hydratase, Chain A, domain 1"/>
    <property type="match status" value="1"/>
</dbReference>
<accession>A0A6C0RT83</accession>
<keyword evidence="7" id="KW-0276">Fatty acid metabolism</keyword>
<keyword evidence="4 7" id="KW-0863">Zinc-finger</keyword>
<dbReference type="InterPro" id="IPR034733">
    <property type="entry name" value="AcCoA_carboxyl_beta"/>
</dbReference>
<comment type="subunit">
    <text evidence="1">Acetyl-CoA carboxylase is a heterohexamer composed of biotin carboxyl carrier protein, biotin carboxylase and 2 subunits each of ACCase subunit alpha and ACCase plastid-coded subunit beta (accD).</text>
</comment>
<evidence type="ECO:0000256" key="6">
    <source>
        <dbReference type="ARBA" id="ARBA00022840"/>
    </source>
</evidence>
<dbReference type="PROSITE" id="PS50980">
    <property type="entry name" value="COA_CT_NTER"/>
    <property type="match status" value="1"/>
</dbReference>
<dbReference type="InterPro" id="IPR000438">
    <property type="entry name" value="Acetyl_CoA_COase_Trfase_b_su"/>
</dbReference>